<dbReference type="GO" id="GO:0008897">
    <property type="term" value="F:holo-[acyl-carrier-protein] synthase activity"/>
    <property type="evidence" value="ECO:0007669"/>
    <property type="project" value="UniProtKB-UniRule"/>
</dbReference>
<gene>
    <name evidence="8" type="primary">acpS</name>
    <name evidence="10" type="ORF">MELA_01203</name>
</gene>
<dbReference type="GO" id="GO:0006633">
    <property type="term" value="P:fatty acid biosynthetic process"/>
    <property type="evidence" value="ECO:0007669"/>
    <property type="project" value="UniProtKB-UniRule"/>
</dbReference>
<keyword evidence="7 8" id="KW-0275">Fatty acid biosynthesis</keyword>
<dbReference type="InterPro" id="IPR008278">
    <property type="entry name" value="4-PPantetheinyl_Trfase_dom"/>
</dbReference>
<dbReference type="EC" id="2.7.8.7" evidence="8"/>
<evidence type="ECO:0000256" key="5">
    <source>
        <dbReference type="ARBA" id="ARBA00022842"/>
    </source>
</evidence>
<evidence type="ECO:0000256" key="2">
    <source>
        <dbReference type="ARBA" id="ARBA00022679"/>
    </source>
</evidence>
<keyword evidence="6 8" id="KW-0443">Lipid metabolism</keyword>
<evidence type="ECO:0000256" key="4">
    <source>
        <dbReference type="ARBA" id="ARBA00022832"/>
    </source>
</evidence>
<evidence type="ECO:0000259" key="9">
    <source>
        <dbReference type="Pfam" id="PF01648"/>
    </source>
</evidence>
<keyword evidence="2 8" id="KW-0808">Transferase</keyword>
<name>A0A564ZHM8_9BACT</name>
<protein>
    <recommendedName>
        <fullName evidence="8">Holo-[acyl-carrier-protein] synthase</fullName>
        <shortName evidence="8">Holo-ACP synthase</shortName>
        <ecNumber evidence="8">2.7.8.7</ecNumber>
    </recommendedName>
    <alternativeName>
        <fullName evidence="8">4'-phosphopantetheinyl transferase AcpS</fullName>
    </alternativeName>
</protein>
<feature type="binding site" evidence="8">
    <location>
        <position position="8"/>
    </location>
    <ligand>
        <name>Mg(2+)</name>
        <dbReference type="ChEBI" id="CHEBI:18420"/>
    </ligand>
</feature>
<keyword evidence="5 8" id="KW-0460">Magnesium</keyword>
<organism evidence="10 11">
    <name type="scientific">Candidatus Methylomirabilis lanthanidiphila</name>
    <dbReference type="NCBI Taxonomy" id="2211376"/>
    <lineage>
        <taxon>Bacteria</taxon>
        <taxon>Candidatus Methylomirabilota</taxon>
        <taxon>Candidatus Methylomirabilia</taxon>
        <taxon>Candidatus Methylomirabilales</taxon>
        <taxon>Candidatus Methylomirabilaceae</taxon>
        <taxon>Candidatus Methylomirabilis</taxon>
    </lineage>
</organism>
<dbReference type="NCBIfam" id="TIGR00516">
    <property type="entry name" value="acpS"/>
    <property type="match status" value="1"/>
</dbReference>
<evidence type="ECO:0000256" key="3">
    <source>
        <dbReference type="ARBA" id="ARBA00022723"/>
    </source>
</evidence>
<accession>A0A564ZHM8</accession>
<dbReference type="GO" id="GO:0005737">
    <property type="term" value="C:cytoplasm"/>
    <property type="evidence" value="ECO:0007669"/>
    <property type="project" value="UniProtKB-SubCell"/>
</dbReference>
<dbReference type="EMBL" id="CABIKM010000019">
    <property type="protein sequence ID" value="VUZ84829.1"/>
    <property type="molecule type" value="Genomic_DNA"/>
</dbReference>
<comment type="function">
    <text evidence="8">Transfers the 4'-phosphopantetheine moiety from coenzyme A to a Ser of acyl-carrier-protein.</text>
</comment>
<keyword evidence="1 8" id="KW-0444">Lipid biosynthesis</keyword>
<keyword evidence="11" id="KW-1185">Reference proteome</keyword>
<evidence type="ECO:0000313" key="10">
    <source>
        <dbReference type="EMBL" id="VUZ84829.1"/>
    </source>
</evidence>
<keyword evidence="4 8" id="KW-0276">Fatty acid metabolism</keyword>
<dbReference type="HAMAP" id="MF_00101">
    <property type="entry name" value="AcpS"/>
    <property type="match status" value="1"/>
</dbReference>
<dbReference type="Gene3D" id="3.90.470.20">
    <property type="entry name" value="4'-phosphopantetheinyl transferase domain"/>
    <property type="match status" value="1"/>
</dbReference>
<evidence type="ECO:0000256" key="1">
    <source>
        <dbReference type="ARBA" id="ARBA00022516"/>
    </source>
</evidence>
<dbReference type="InterPro" id="IPR037143">
    <property type="entry name" value="4-PPantetheinyl_Trfase_dom_sf"/>
</dbReference>
<feature type="domain" description="4'-phosphopantetheinyl transferase" evidence="9">
    <location>
        <begin position="4"/>
        <end position="95"/>
    </location>
</feature>
<evidence type="ECO:0000313" key="11">
    <source>
        <dbReference type="Proteomes" id="UP000334340"/>
    </source>
</evidence>
<dbReference type="Pfam" id="PF01648">
    <property type="entry name" value="ACPS"/>
    <property type="match status" value="1"/>
</dbReference>
<comment type="catalytic activity">
    <reaction evidence="8">
        <text>apo-[ACP] + CoA = holo-[ACP] + adenosine 3',5'-bisphosphate + H(+)</text>
        <dbReference type="Rhea" id="RHEA:12068"/>
        <dbReference type="Rhea" id="RHEA-COMP:9685"/>
        <dbReference type="Rhea" id="RHEA-COMP:9690"/>
        <dbReference type="ChEBI" id="CHEBI:15378"/>
        <dbReference type="ChEBI" id="CHEBI:29999"/>
        <dbReference type="ChEBI" id="CHEBI:57287"/>
        <dbReference type="ChEBI" id="CHEBI:58343"/>
        <dbReference type="ChEBI" id="CHEBI:64479"/>
        <dbReference type="EC" id="2.7.8.7"/>
    </reaction>
</comment>
<comment type="subcellular location">
    <subcellularLocation>
        <location evidence="8">Cytoplasm</location>
    </subcellularLocation>
</comment>
<proteinExistence type="inferred from homology"/>
<sequence>MVIGIGIDLVQVSRFEQAACRHGARLLDRLFTAGEQARVRSYRSPGRHLAARFAAKEAAFKALRTGWGQGVAWQDVEIVGGGREASGMVLSGRARDVAAGLGITRMLVTLTHDGDYAMACVVATDDR</sequence>
<keyword evidence="3 8" id="KW-0479">Metal-binding</keyword>
<evidence type="ECO:0000256" key="8">
    <source>
        <dbReference type="HAMAP-Rule" id="MF_00101"/>
    </source>
</evidence>
<evidence type="ECO:0000256" key="7">
    <source>
        <dbReference type="ARBA" id="ARBA00023160"/>
    </source>
</evidence>
<keyword evidence="8" id="KW-0963">Cytoplasm</keyword>
<dbReference type="InterPro" id="IPR002582">
    <property type="entry name" value="ACPS"/>
</dbReference>
<comment type="cofactor">
    <cofactor evidence="8">
        <name>Mg(2+)</name>
        <dbReference type="ChEBI" id="CHEBI:18420"/>
    </cofactor>
</comment>
<dbReference type="AlphaFoldDB" id="A0A564ZHM8"/>
<comment type="similarity">
    <text evidence="8">Belongs to the P-Pant transferase superfamily. AcpS family.</text>
</comment>
<dbReference type="NCBIfam" id="TIGR00556">
    <property type="entry name" value="pantethn_trn"/>
    <property type="match status" value="1"/>
</dbReference>
<dbReference type="SUPFAM" id="SSF56214">
    <property type="entry name" value="4'-phosphopantetheinyl transferase"/>
    <property type="match status" value="1"/>
</dbReference>
<dbReference type="InterPro" id="IPR004568">
    <property type="entry name" value="Ppantetheine-prot_Trfase_dom"/>
</dbReference>
<evidence type="ECO:0000256" key="6">
    <source>
        <dbReference type="ARBA" id="ARBA00023098"/>
    </source>
</evidence>
<feature type="binding site" evidence="8">
    <location>
        <position position="57"/>
    </location>
    <ligand>
        <name>Mg(2+)</name>
        <dbReference type="ChEBI" id="CHEBI:18420"/>
    </ligand>
</feature>
<dbReference type="GO" id="GO:0000287">
    <property type="term" value="F:magnesium ion binding"/>
    <property type="evidence" value="ECO:0007669"/>
    <property type="project" value="UniProtKB-UniRule"/>
</dbReference>
<reference evidence="10 11" key="1">
    <citation type="submission" date="2019-07" db="EMBL/GenBank/DDBJ databases">
        <authorList>
            <person name="Cremers G."/>
        </authorList>
    </citation>
    <scope>NUCLEOTIDE SEQUENCE [LARGE SCALE GENOMIC DNA]</scope>
</reference>
<dbReference type="Proteomes" id="UP000334340">
    <property type="component" value="Unassembled WGS sequence"/>
</dbReference>